<dbReference type="InterPro" id="IPR037157">
    <property type="entry name" value="Acetyltransf_C_sf"/>
</dbReference>
<dbReference type="InterPro" id="IPR010137">
    <property type="entry name" value="Lipid_A_LpxA"/>
</dbReference>
<dbReference type="PANTHER" id="PTHR43480">
    <property type="entry name" value="ACYL-[ACYL-CARRIER-PROTEIN]--UDP-N-ACETYLGLUCOSAMINE O-ACYLTRANSFERASE"/>
    <property type="match status" value="1"/>
</dbReference>
<keyword evidence="8" id="KW-1185">Reference proteome</keyword>
<keyword evidence="5 7" id="KW-0012">Acyltransferase</keyword>
<dbReference type="RefSeq" id="WP_377282118.1">
    <property type="nucleotide sequence ID" value="NZ_JBHRSI010000005.1"/>
</dbReference>
<dbReference type="Gene3D" id="2.160.10.10">
    <property type="entry name" value="Hexapeptide repeat proteins"/>
    <property type="match status" value="1"/>
</dbReference>
<evidence type="ECO:0000259" key="6">
    <source>
        <dbReference type="Pfam" id="PF13720"/>
    </source>
</evidence>
<evidence type="ECO:0000256" key="2">
    <source>
        <dbReference type="ARBA" id="ARBA00022556"/>
    </source>
</evidence>
<dbReference type="SUPFAM" id="SSF51161">
    <property type="entry name" value="Trimeric LpxA-like enzymes"/>
    <property type="match status" value="1"/>
</dbReference>
<sequence length="269" mass="28449">MSRLSIHPTAVVAAGARLGPGCRVHPFAVIGPDVSMGPNNEVHSHAVIEGRTEIGAGNVFHTHCHVGGAPQHAGWRRDHAQHLRIGDDNVIGEYASVSGGSHDPAGGTRLGDRNLLMAYAHVGHDCVLANDIRMANAATLAGHVQVHDRAWLSGHTAVHQFVRIGEHAFVAGGAIVTQDVPPYCLVQGDRARLVALNHVGLTRSGVASAERAALRLAFRMLFLRPGSLADRIAAVREELGWSPSVARLVAFLQSSERGCITAVRHAAAT</sequence>
<dbReference type="EC" id="2.3.1.129" evidence="7"/>
<dbReference type="GO" id="GO:0008780">
    <property type="term" value="F:acyl-[acyl-carrier-protein]-UDP-N-acetylglucosamine O-acyltransferase activity"/>
    <property type="evidence" value="ECO:0007669"/>
    <property type="project" value="UniProtKB-EC"/>
</dbReference>
<keyword evidence="2" id="KW-0441">Lipid A biosynthesis</keyword>
<dbReference type="InterPro" id="IPR029098">
    <property type="entry name" value="Acetyltransf_C"/>
</dbReference>
<evidence type="ECO:0000256" key="4">
    <source>
        <dbReference type="ARBA" id="ARBA00023098"/>
    </source>
</evidence>
<evidence type="ECO:0000313" key="8">
    <source>
        <dbReference type="Proteomes" id="UP001597237"/>
    </source>
</evidence>
<comment type="caution">
    <text evidence="7">The sequence shown here is derived from an EMBL/GenBank/DDBJ whole genome shotgun (WGS) entry which is preliminary data.</text>
</comment>
<dbReference type="PIRSF" id="PIRSF000456">
    <property type="entry name" value="UDP-GlcNAc_acltr"/>
    <property type="match status" value="1"/>
</dbReference>
<dbReference type="Pfam" id="PF13720">
    <property type="entry name" value="Acetyltransf_11"/>
    <property type="match status" value="1"/>
</dbReference>
<keyword evidence="1" id="KW-0444">Lipid biosynthesis</keyword>
<accession>A0ABW4N915</accession>
<reference evidence="8" key="1">
    <citation type="journal article" date="2019" name="Int. J. Syst. Evol. Microbiol.">
        <title>The Global Catalogue of Microorganisms (GCM) 10K type strain sequencing project: providing services to taxonomists for standard genome sequencing and annotation.</title>
        <authorList>
            <consortium name="The Broad Institute Genomics Platform"/>
            <consortium name="The Broad Institute Genome Sequencing Center for Infectious Disease"/>
            <person name="Wu L."/>
            <person name="Ma J."/>
        </authorList>
    </citation>
    <scope>NUCLEOTIDE SEQUENCE [LARGE SCALE GENOMIC DNA]</scope>
    <source>
        <strain evidence="8">DFY28</strain>
    </source>
</reference>
<proteinExistence type="predicted"/>
<organism evidence="7 8">
    <name type="scientific">Phenylobacterium terrae</name>
    <dbReference type="NCBI Taxonomy" id="2665495"/>
    <lineage>
        <taxon>Bacteria</taxon>
        <taxon>Pseudomonadati</taxon>
        <taxon>Pseudomonadota</taxon>
        <taxon>Alphaproteobacteria</taxon>
        <taxon>Caulobacterales</taxon>
        <taxon>Caulobacteraceae</taxon>
        <taxon>Phenylobacterium</taxon>
    </lineage>
</organism>
<keyword evidence="4" id="KW-0443">Lipid metabolism</keyword>
<evidence type="ECO:0000313" key="7">
    <source>
        <dbReference type="EMBL" id="MFD1785165.1"/>
    </source>
</evidence>
<dbReference type="NCBIfam" id="TIGR01852">
    <property type="entry name" value="lipid_A_lpxA"/>
    <property type="match status" value="1"/>
</dbReference>
<dbReference type="PANTHER" id="PTHR43480:SF1">
    <property type="entry name" value="ACYL-[ACYL-CARRIER-PROTEIN]--UDP-N-ACETYLGLUCOSAMINE O-ACYLTRANSFERASE, MITOCHONDRIAL-RELATED"/>
    <property type="match status" value="1"/>
</dbReference>
<dbReference type="NCBIfam" id="NF003657">
    <property type="entry name" value="PRK05289.1"/>
    <property type="match status" value="1"/>
</dbReference>
<name>A0ABW4N915_9CAUL</name>
<evidence type="ECO:0000256" key="5">
    <source>
        <dbReference type="ARBA" id="ARBA00023315"/>
    </source>
</evidence>
<dbReference type="InterPro" id="IPR011004">
    <property type="entry name" value="Trimer_LpxA-like_sf"/>
</dbReference>
<feature type="domain" description="UDP N-acetylglucosamine O-acyltransferase C-terminal" evidence="6">
    <location>
        <begin position="179"/>
        <end position="260"/>
    </location>
</feature>
<protein>
    <submittedName>
        <fullName evidence="7">Acyl-ACP--UDP-N-acetylglucosamine O-acyltransferase</fullName>
        <ecNumber evidence="7">2.3.1.129</ecNumber>
    </submittedName>
</protein>
<evidence type="ECO:0000256" key="3">
    <source>
        <dbReference type="ARBA" id="ARBA00022679"/>
    </source>
</evidence>
<dbReference type="Proteomes" id="UP001597237">
    <property type="component" value="Unassembled WGS sequence"/>
</dbReference>
<dbReference type="EMBL" id="JBHUEY010000006">
    <property type="protein sequence ID" value="MFD1785165.1"/>
    <property type="molecule type" value="Genomic_DNA"/>
</dbReference>
<gene>
    <name evidence="7" type="primary">lpxA</name>
    <name evidence="7" type="ORF">ACFSC0_17325</name>
</gene>
<keyword evidence="3 7" id="KW-0808">Transferase</keyword>
<dbReference type="Gene3D" id="1.20.1180.10">
    <property type="entry name" value="Udp N-acetylglucosamine O-acyltransferase, C-terminal domain"/>
    <property type="match status" value="1"/>
</dbReference>
<evidence type="ECO:0000256" key="1">
    <source>
        <dbReference type="ARBA" id="ARBA00022516"/>
    </source>
</evidence>
<dbReference type="CDD" id="cd03351">
    <property type="entry name" value="LbH_UDP-GlcNAc_AT"/>
    <property type="match status" value="1"/>
</dbReference>